<sequence length="668" mass="73418">MRDERHLRGRLGVDHVVAQERRRGLPRDARHERVAGVGDARHERLLDDRRLGDRLHLARVDLGDLAHVLDQVVAAPGLLGDVLQRAQERQVLAFVHGDYRQRDLGLAHARDQGRVVVLVGPAVRDQDRVLDLGVGVQQHVVGGLDARGQVRVAARLDGPDARPDLVLVGGVLHRDDGGGRVVDRDHADLVLRVQRLDRAVGRLARHVGLVDAAVDALAGPAAVAGAHRAAAVDGQREGDAGVAAHLAHVHLDRQRLLDRRLEIAARAERLVAADHGQAQPHVAHARLQRPHLRLRQRGRRHVRQHHGVVVQKLRHLRRRLRGRPHVDVDLLGLERAPQVLPLAARALDVEDARLALHLDEAHRPVVFAQRVAAAGDHELRFVGVEARLFRLLRYAQHVLAGSQRHAMLADVLAVPEQAQCRGAARDGTGDDLDGERLAALGVRRRQHPVERGLLLEVAAQRDHVDRHVLGLDGARRLHRRPGVLVPVAHEHDPARHAGREGRQGEAERAGDVGLRAVRHGHLGDDLPALHRGQGDARVRAEGDDADPVGVAHVSGRLPYEVEGLFALGARQRVGGVHDEQGAGGAVALDPVHPRQRENDGAHDDEAQAERDVPAQGGQVGQRVARGPPEQGEREQQEQQPRLVERDGHHGLFFRKRVRRRARSELRSV</sequence>
<evidence type="ECO:0000313" key="2">
    <source>
        <dbReference type="EMBL" id="CAA9275160.1"/>
    </source>
</evidence>
<dbReference type="EMBL" id="CADCTO010000419">
    <property type="protein sequence ID" value="CAA9275160.1"/>
    <property type="molecule type" value="Genomic_DNA"/>
</dbReference>
<evidence type="ECO:0000256" key="1">
    <source>
        <dbReference type="SAM" id="MobiDB-lite"/>
    </source>
</evidence>
<name>A0A6J4JCD4_9BACT</name>
<protein>
    <submittedName>
        <fullName evidence="2">Uncharacterized protein</fullName>
    </submittedName>
</protein>
<accession>A0A6J4JCD4</accession>
<organism evidence="2">
    <name type="scientific">uncultured Armatimonadetes bacterium</name>
    <dbReference type="NCBI Taxonomy" id="157466"/>
    <lineage>
        <taxon>Bacteria</taxon>
        <taxon>Bacillati</taxon>
        <taxon>Armatimonadota</taxon>
        <taxon>environmental samples</taxon>
    </lineage>
</organism>
<feature type="compositionally biased region" description="Basic residues" evidence="1">
    <location>
        <begin position="651"/>
        <end position="661"/>
    </location>
</feature>
<feature type="region of interest" description="Disordered" evidence="1">
    <location>
        <begin position="576"/>
        <end position="668"/>
    </location>
</feature>
<feature type="region of interest" description="Disordered" evidence="1">
    <location>
        <begin position="521"/>
        <end position="547"/>
    </location>
</feature>
<feature type="compositionally biased region" description="Basic and acidic residues" evidence="1">
    <location>
        <begin position="591"/>
        <end position="612"/>
    </location>
</feature>
<dbReference type="AlphaFoldDB" id="A0A6J4JCD4"/>
<feature type="compositionally biased region" description="Low complexity" evidence="1">
    <location>
        <begin position="613"/>
        <end position="629"/>
    </location>
</feature>
<feature type="compositionally biased region" description="Basic and acidic residues" evidence="1">
    <location>
        <begin position="521"/>
        <end position="542"/>
    </location>
</feature>
<proteinExistence type="predicted"/>
<reference evidence="2" key="1">
    <citation type="submission" date="2020-02" db="EMBL/GenBank/DDBJ databases">
        <authorList>
            <person name="Meier V. D."/>
        </authorList>
    </citation>
    <scope>NUCLEOTIDE SEQUENCE</scope>
    <source>
        <strain evidence="2">AVDCRST_MAG63</strain>
    </source>
</reference>
<feature type="compositionally biased region" description="Basic and acidic residues" evidence="1">
    <location>
        <begin position="630"/>
        <end position="649"/>
    </location>
</feature>
<gene>
    <name evidence="2" type="ORF">AVDCRST_MAG63-3163</name>
</gene>